<reference evidence="5 6" key="1">
    <citation type="submission" date="2020-08" db="EMBL/GenBank/DDBJ databases">
        <title>Paraeoetvoesia sp. YC-7-48 draft genome sequence.</title>
        <authorList>
            <person name="Yao L."/>
        </authorList>
    </citation>
    <scope>NUCLEOTIDE SEQUENCE [LARGE SCALE GENOMIC DNA]</scope>
    <source>
        <strain evidence="6">YC-7-48</strain>
    </source>
</reference>
<dbReference type="Proteomes" id="UP000545386">
    <property type="component" value="Unassembled WGS sequence"/>
</dbReference>
<accession>A0A842HRN5</accession>
<dbReference type="Gene3D" id="1.10.760.10">
    <property type="entry name" value="Cytochrome c-like domain"/>
    <property type="match status" value="1"/>
</dbReference>
<evidence type="ECO:0000259" key="4">
    <source>
        <dbReference type="Pfam" id="PF00034"/>
    </source>
</evidence>
<dbReference type="InterPro" id="IPR009056">
    <property type="entry name" value="Cyt_c-like_dom"/>
</dbReference>
<dbReference type="GO" id="GO:0046872">
    <property type="term" value="F:metal ion binding"/>
    <property type="evidence" value="ECO:0007669"/>
    <property type="project" value="UniProtKB-KW"/>
</dbReference>
<evidence type="ECO:0000256" key="1">
    <source>
        <dbReference type="ARBA" id="ARBA00022617"/>
    </source>
</evidence>
<sequence>MQGRVIYANNCAACHDESLQGQPNWRERMPNADYPHRRKLLRNGRTKLRLACR</sequence>
<protein>
    <submittedName>
        <fullName evidence="5">C-type cytochrome</fullName>
    </submittedName>
</protein>
<keyword evidence="1" id="KW-0349">Heme</keyword>
<evidence type="ECO:0000256" key="2">
    <source>
        <dbReference type="ARBA" id="ARBA00022723"/>
    </source>
</evidence>
<dbReference type="InterPro" id="IPR036909">
    <property type="entry name" value="Cyt_c-like_dom_sf"/>
</dbReference>
<dbReference type="EMBL" id="JACJUU010000016">
    <property type="protein sequence ID" value="MBC2770967.1"/>
    <property type="molecule type" value="Genomic_DNA"/>
</dbReference>
<keyword evidence="2" id="KW-0479">Metal-binding</keyword>
<keyword evidence="6" id="KW-1185">Reference proteome</keyword>
<dbReference type="Pfam" id="PF00034">
    <property type="entry name" value="Cytochrom_C"/>
    <property type="match status" value="1"/>
</dbReference>
<organism evidence="5 6">
    <name type="scientific">Pusillimonas minor</name>
    <dbReference type="NCBI Taxonomy" id="2697024"/>
    <lineage>
        <taxon>Bacteria</taxon>
        <taxon>Pseudomonadati</taxon>
        <taxon>Pseudomonadota</taxon>
        <taxon>Betaproteobacteria</taxon>
        <taxon>Burkholderiales</taxon>
        <taxon>Alcaligenaceae</taxon>
        <taxon>Pusillimonas</taxon>
    </lineage>
</organism>
<feature type="domain" description="Cytochrome c" evidence="4">
    <location>
        <begin position="2"/>
        <end position="39"/>
    </location>
</feature>
<comment type="caution">
    <text evidence="5">The sequence shown here is derived from an EMBL/GenBank/DDBJ whole genome shotgun (WGS) entry which is preliminary data.</text>
</comment>
<dbReference type="GO" id="GO:0020037">
    <property type="term" value="F:heme binding"/>
    <property type="evidence" value="ECO:0007669"/>
    <property type="project" value="InterPro"/>
</dbReference>
<evidence type="ECO:0000313" key="5">
    <source>
        <dbReference type="EMBL" id="MBC2770967.1"/>
    </source>
</evidence>
<evidence type="ECO:0000313" key="6">
    <source>
        <dbReference type="Proteomes" id="UP000545386"/>
    </source>
</evidence>
<gene>
    <name evidence="5" type="ORF">GTU67_13725</name>
</gene>
<dbReference type="RefSeq" id="WP_185780626.1">
    <property type="nucleotide sequence ID" value="NZ_JACJUU010000016.1"/>
</dbReference>
<proteinExistence type="predicted"/>
<keyword evidence="3" id="KW-0408">Iron</keyword>
<dbReference type="GO" id="GO:0009055">
    <property type="term" value="F:electron transfer activity"/>
    <property type="evidence" value="ECO:0007669"/>
    <property type="project" value="InterPro"/>
</dbReference>
<dbReference type="AlphaFoldDB" id="A0A842HRN5"/>
<evidence type="ECO:0000256" key="3">
    <source>
        <dbReference type="ARBA" id="ARBA00023004"/>
    </source>
</evidence>
<dbReference type="SUPFAM" id="SSF46626">
    <property type="entry name" value="Cytochrome c"/>
    <property type="match status" value="1"/>
</dbReference>
<name>A0A842HRN5_9BURK</name>